<evidence type="ECO:0000313" key="2">
    <source>
        <dbReference type="Proteomes" id="UP000702952"/>
    </source>
</evidence>
<accession>A0AA44J9A4</accession>
<dbReference type="InterPro" id="IPR027266">
    <property type="entry name" value="TrmE/GcvT-like"/>
</dbReference>
<dbReference type="AlphaFoldDB" id="A0AA44J9A4"/>
<sequence length="191" mass="20583">MPDLKPTTALGAQTSRRARHGTLRLEENSGLALASLSLRRNVKEPVPFDLTLPGPGKWVQRGTVSAFWTGPGQWLIEAADRAETDFAAELTSLCPSCSVTEQTDGFVAFEIESDAGEAPIVALMQKLVNLDPSAFGQGATTRTGMEHMSVFVIRRAPDRLAILGMRSAAETLWHVIETAIRRQAELLGAAA</sequence>
<dbReference type="EMBL" id="JAAMAY010000019">
    <property type="protein sequence ID" value="NTC28858.1"/>
    <property type="molecule type" value="Genomic_DNA"/>
</dbReference>
<comment type="caution">
    <text evidence="1">The sequence shown here is derived from an EMBL/GenBank/DDBJ whole genome shotgun (WGS) entry which is preliminary data.</text>
</comment>
<dbReference type="Proteomes" id="UP000702952">
    <property type="component" value="Unassembled WGS sequence"/>
</dbReference>
<organism evidence="1 2">
    <name type="scientific">Agrobacterium tumefaciens</name>
    <dbReference type="NCBI Taxonomy" id="358"/>
    <lineage>
        <taxon>Bacteria</taxon>
        <taxon>Pseudomonadati</taxon>
        <taxon>Pseudomonadota</taxon>
        <taxon>Alphaproteobacteria</taxon>
        <taxon>Hyphomicrobiales</taxon>
        <taxon>Rhizobiaceae</taxon>
        <taxon>Rhizobium/Agrobacterium group</taxon>
        <taxon>Agrobacterium</taxon>
        <taxon>Agrobacterium tumefaciens complex</taxon>
    </lineage>
</organism>
<proteinExistence type="predicted"/>
<gene>
    <name evidence="1" type="ORF">G6M46_11870</name>
</gene>
<dbReference type="RefSeq" id="WP_065658447.1">
    <property type="nucleotide sequence ID" value="NZ_CP123839.1"/>
</dbReference>
<evidence type="ECO:0000313" key="1">
    <source>
        <dbReference type="EMBL" id="NTC28858.1"/>
    </source>
</evidence>
<reference evidence="1" key="1">
    <citation type="journal article" date="2020" name="Science">
        <title>Unexpected conservation and global transmission of agrobacterial virulence plasmids.</title>
        <authorList>
            <person name="Weisberg A.J."/>
            <person name="Davis E.W. 2nd"/>
            <person name="Tabima J."/>
            <person name="Belcher M.S."/>
            <person name="Miller M."/>
            <person name="Kuo C.H."/>
            <person name="Loper J.E."/>
            <person name="Grunwald N.J."/>
            <person name="Putnam M.L."/>
            <person name="Chang J.H."/>
        </authorList>
    </citation>
    <scope>NUCLEOTIDE SEQUENCE</scope>
    <source>
        <strain evidence="1">17-1853-1a</strain>
    </source>
</reference>
<protein>
    <submittedName>
        <fullName evidence="1">Sarcosine oxidase subunit gamma</fullName>
    </submittedName>
</protein>
<dbReference type="Gene3D" id="3.30.1360.120">
    <property type="entry name" value="Probable tRNA modification gtpase trme, domain 1"/>
    <property type="match status" value="1"/>
</dbReference>
<name>A0AA44J9A4_AGRTU</name>